<accession>I3TRL8</accession>
<proteinExistence type="predicted"/>
<keyword evidence="1" id="KW-0614">Plasmid</keyword>
<sequence length="111" mass="12504">MSAKVVLTIELEPQLRDMFMAEAAADGRPPAQLLHDLMPDYVDRRRQARDYDDFLRRKVEIARRQWDAGRHVSNEEAEADAAAGRERLLQRTAAAIVDELAPTTGTPSDLC</sequence>
<dbReference type="EMBL" id="CP003237">
    <property type="protein sequence ID" value="AFK55406.1"/>
    <property type="molecule type" value="Genomic_DNA"/>
</dbReference>
<dbReference type="KEGG" id="tmo:TMO_a0003"/>
<geneLocation type="plasmid" evidence="1 2">
    <name>pTM1</name>
</geneLocation>
<dbReference type="Proteomes" id="UP000005258">
    <property type="component" value="Plasmid pTM1"/>
</dbReference>
<dbReference type="HOGENOM" id="CLU_166926_0_0_5"/>
<dbReference type="AlphaFoldDB" id="I3TRL8"/>
<organism evidence="1 2">
    <name type="scientific">Tistrella mobilis (strain KA081020-065)</name>
    <dbReference type="NCBI Taxonomy" id="1110502"/>
    <lineage>
        <taxon>Bacteria</taxon>
        <taxon>Pseudomonadati</taxon>
        <taxon>Pseudomonadota</taxon>
        <taxon>Alphaproteobacteria</taxon>
        <taxon>Geminicoccales</taxon>
        <taxon>Geminicoccaceae</taxon>
        <taxon>Tistrella</taxon>
    </lineage>
</organism>
<evidence type="ECO:0008006" key="3">
    <source>
        <dbReference type="Google" id="ProtNLM"/>
    </source>
</evidence>
<gene>
    <name evidence="1" type="ordered locus">TMO_a0003</name>
</gene>
<evidence type="ECO:0000313" key="2">
    <source>
        <dbReference type="Proteomes" id="UP000005258"/>
    </source>
</evidence>
<reference evidence="1 2" key="1">
    <citation type="journal article" date="2012" name="J. Am. Chem. Soc.">
        <title>Bacterial biosynthesis and maturation of the didemnin anti-cancer agents.</title>
        <authorList>
            <person name="Xu Y."/>
            <person name="Kersten R.D."/>
            <person name="Nam S.J."/>
            <person name="Lu L."/>
            <person name="Al-Suwailem A.M."/>
            <person name="Zheng H."/>
            <person name="Fenical W."/>
            <person name="Dorrestein P.C."/>
            <person name="Moore B.S."/>
            <person name="Qian P.Y."/>
        </authorList>
    </citation>
    <scope>NUCLEOTIDE SEQUENCE [LARGE SCALE GENOMIC DNA]</scope>
    <source>
        <strain evidence="1 2">KA081020-065</strain>
    </source>
</reference>
<evidence type="ECO:0000313" key="1">
    <source>
        <dbReference type="EMBL" id="AFK55406.1"/>
    </source>
</evidence>
<name>I3TRL8_TISMK</name>
<protein>
    <recommendedName>
        <fullName evidence="3">Antitoxin of toxin-antitoxin stability system</fullName>
    </recommendedName>
</protein>
<keyword evidence="2" id="KW-1185">Reference proteome</keyword>